<keyword evidence="3" id="KW-0862">Zinc</keyword>
<dbReference type="InterPro" id="IPR011011">
    <property type="entry name" value="Znf_FYVE_PHD"/>
</dbReference>
<evidence type="ECO:0000313" key="6">
    <source>
        <dbReference type="EMBL" id="KAK7757789.1"/>
    </source>
</evidence>
<feature type="compositionally biased region" description="Low complexity" evidence="4">
    <location>
        <begin position="646"/>
        <end position="679"/>
    </location>
</feature>
<sequence>MGSSRKRARRDVEPEEYPEPAGTTSNAGELSLLQRVRNTWEFANLFQWIYLFGKVAKIDENIDIDDLEAECLKPQSEDLFDEYTRRQYVAKAPERNPFGTDEVPAKFNDFDVFTKVRTNQIMLLEPSGWDDEDRTYYILDDNRIYRLTEAPPPTSTPWKPKKNTKKAKAAARAAKRRRVSRSAPQGVDSADEDPTAEAEDAPEPEDNGLGGATWECLATNLEEVRSFLRTIQKSRDENEKILKSTIEEHLLPILEKQEEARKRKALQREKELLNLQKMANAKRSSRLASKAEQQRLEEQSREEEQKQRLEELAAQKEERKRLKMEKERDHRLMSREARVKEREMRRLQHEEELAQLSEDSKTAGTAKGRLSERRLKAEIEKNKQALKELEEEEGDWIFDCICGAYGQVDDGTHSVACERCNVWQHSKCLGISEKDAERDDFHFICKTCTRKHSQETTIPESDLVHPEINKDDSSLPGTQSGTTTHEQSAVSKARITVEIPSKLAVKPNLSPQAVGNTQPNPAVPLPGSGTIPIKNTGQTGAPPPPSPYANAEAPNPFSSPHPTLSPPNQSPTKSRAYSTLNPSSPGLEEQSTGKPSLPPKGIFHTSPSTNGLSQAGPSSSLTPRANTHVAPVAGRSDSPLKQPVEAASSKPPALSSPAVSFSTVRPASSRGGSPSAGVSTPQLKPIQAGEVAVTPTLAPTQSANSYGISPQKQSSPPAPSHSKSVHSTPTPAILPPVATLSPSPSHQNPTSPIKSADPVRPSSQQSSSF</sequence>
<feature type="region of interest" description="Disordered" evidence="4">
    <location>
        <begin position="278"/>
        <end position="330"/>
    </location>
</feature>
<feature type="compositionally biased region" description="Basic and acidic residues" evidence="4">
    <location>
        <begin position="462"/>
        <end position="473"/>
    </location>
</feature>
<dbReference type="GO" id="GO:0031213">
    <property type="term" value="C:RSF complex"/>
    <property type="evidence" value="ECO:0007669"/>
    <property type="project" value="InterPro"/>
</dbReference>
<feature type="domain" description="Zinc finger PHD-type" evidence="5">
    <location>
        <begin position="399"/>
        <end position="449"/>
    </location>
</feature>
<proteinExistence type="predicted"/>
<dbReference type="PANTHER" id="PTHR14296">
    <property type="entry name" value="REMODELING AND SPACING FACTOR 1"/>
    <property type="match status" value="1"/>
</dbReference>
<dbReference type="InterPro" id="IPR001965">
    <property type="entry name" value="Znf_PHD"/>
</dbReference>
<evidence type="ECO:0000256" key="2">
    <source>
        <dbReference type="ARBA" id="ARBA00022771"/>
    </source>
</evidence>
<dbReference type="Gene3D" id="3.30.40.10">
    <property type="entry name" value="Zinc/RING finger domain, C3HC4 (zinc finger)"/>
    <property type="match status" value="1"/>
</dbReference>
<dbReference type="Pfam" id="PF00628">
    <property type="entry name" value="PHD"/>
    <property type="match status" value="1"/>
</dbReference>
<feature type="region of interest" description="Disordered" evidence="4">
    <location>
        <begin position="508"/>
        <end position="769"/>
    </location>
</feature>
<feature type="compositionally biased region" description="Polar residues" evidence="4">
    <location>
        <begin position="740"/>
        <end position="753"/>
    </location>
</feature>
<dbReference type="InterPro" id="IPR019787">
    <property type="entry name" value="Znf_PHD-finger"/>
</dbReference>
<protein>
    <recommendedName>
        <fullName evidence="5">Zinc finger PHD-type domain-containing protein</fullName>
    </recommendedName>
</protein>
<dbReference type="InterPro" id="IPR028938">
    <property type="entry name" value="Rsf1-like"/>
</dbReference>
<feature type="compositionally biased region" description="Polar residues" evidence="4">
    <location>
        <begin position="697"/>
        <end position="708"/>
    </location>
</feature>
<dbReference type="EMBL" id="JAKJXP020000001">
    <property type="protein sequence ID" value="KAK7757789.1"/>
    <property type="molecule type" value="Genomic_DNA"/>
</dbReference>
<comment type="caution">
    <text evidence="6">The sequence shown here is derived from an EMBL/GenBank/DDBJ whole genome shotgun (WGS) entry which is preliminary data.</text>
</comment>
<evidence type="ECO:0000256" key="1">
    <source>
        <dbReference type="ARBA" id="ARBA00022723"/>
    </source>
</evidence>
<feature type="compositionally biased region" description="Basic residues" evidence="4">
    <location>
        <begin position="159"/>
        <end position="180"/>
    </location>
</feature>
<evidence type="ECO:0000313" key="7">
    <source>
        <dbReference type="Proteomes" id="UP001320420"/>
    </source>
</evidence>
<dbReference type="PANTHER" id="PTHR14296:SF3">
    <property type="entry name" value="DIKAR, ISOFORM F"/>
    <property type="match status" value="1"/>
</dbReference>
<feature type="compositionally biased region" description="Polar residues" evidence="4">
    <location>
        <begin position="605"/>
        <end position="625"/>
    </location>
</feature>
<gene>
    <name evidence="6" type="ORF">SLS62_000167</name>
</gene>
<dbReference type="InterPro" id="IPR019786">
    <property type="entry name" value="Zinc_finger_PHD-type_CS"/>
</dbReference>
<keyword evidence="1" id="KW-0479">Metal-binding</keyword>
<feature type="compositionally biased region" description="Basic and acidic residues" evidence="4">
    <location>
        <begin position="292"/>
        <end position="330"/>
    </location>
</feature>
<reference evidence="6 7" key="1">
    <citation type="submission" date="2024-02" db="EMBL/GenBank/DDBJ databases">
        <title>De novo assembly and annotation of 12 fungi associated with fruit tree decline syndrome in Ontario, Canada.</title>
        <authorList>
            <person name="Sulman M."/>
            <person name="Ellouze W."/>
            <person name="Ilyukhin E."/>
        </authorList>
    </citation>
    <scope>NUCLEOTIDE SEQUENCE [LARGE SCALE GENOMIC DNA]</scope>
    <source>
        <strain evidence="6 7">M11/M66-122</strain>
    </source>
</reference>
<evidence type="ECO:0000256" key="3">
    <source>
        <dbReference type="ARBA" id="ARBA00022833"/>
    </source>
</evidence>
<keyword evidence="7" id="KW-1185">Reference proteome</keyword>
<dbReference type="SUPFAM" id="SSF57903">
    <property type="entry name" value="FYVE/PHD zinc finger"/>
    <property type="match status" value="1"/>
</dbReference>
<evidence type="ECO:0000256" key="4">
    <source>
        <dbReference type="SAM" id="MobiDB-lite"/>
    </source>
</evidence>
<dbReference type="GO" id="GO:0008270">
    <property type="term" value="F:zinc ion binding"/>
    <property type="evidence" value="ECO:0007669"/>
    <property type="project" value="UniProtKB-KW"/>
</dbReference>
<feature type="region of interest" description="Disordered" evidence="4">
    <location>
        <begin position="455"/>
        <end position="494"/>
    </location>
</feature>
<feature type="compositionally biased region" description="Polar residues" evidence="4">
    <location>
        <begin position="509"/>
        <end position="520"/>
    </location>
</feature>
<dbReference type="Proteomes" id="UP001320420">
    <property type="component" value="Unassembled WGS sequence"/>
</dbReference>
<dbReference type="InterPro" id="IPR013083">
    <property type="entry name" value="Znf_RING/FYVE/PHD"/>
</dbReference>
<feature type="region of interest" description="Disordered" evidence="4">
    <location>
        <begin position="148"/>
        <end position="212"/>
    </location>
</feature>
<accession>A0AAN9YX77</accession>
<feature type="compositionally biased region" description="Pro residues" evidence="4">
    <location>
        <begin position="557"/>
        <end position="569"/>
    </location>
</feature>
<dbReference type="AlphaFoldDB" id="A0AAN9YX77"/>
<feature type="compositionally biased region" description="Acidic residues" evidence="4">
    <location>
        <begin position="189"/>
        <end position="206"/>
    </location>
</feature>
<feature type="compositionally biased region" description="Low complexity" evidence="4">
    <location>
        <begin position="709"/>
        <end position="727"/>
    </location>
</feature>
<feature type="compositionally biased region" description="Polar residues" evidence="4">
    <location>
        <begin position="570"/>
        <end position="594"/>
    </location>
</feature>
<name>A0AAN9YX77_9PEZI</name>
<feature type="region of interest" description="Disordered" evidence="4">
    <location>
        <begin position="1"/>
        <end position="26"/>
    </location>
</feature>
<dbReference type="SMART" id="SM00249">
    <property type="entry name" value="PHD"/>
    <property type="match status" value="1"/>
</dbReference>
<feature type="compositionally biased region" description="Polar residues" evidence="4">
    <location>
        <begin position="475"/>
        <end position="490"/>
    </location>
</feature>
<dbReference type="GO" id="GO:0006355">
    <property type="term" value="P:regulation of DNA-templated transcription"/>
    <property type="evidence" value="ECO:0007669"/>
    <property type="project" value="InterPro"/>
</dbReference>
<keyword evidence="2" id="KW-0863">Zinc-finger</keyword>
<organism evidence="6 7">
    <name type="scientific">Diatrype stigma</name>
    <dbReference type="NCBI Taxonomy" id="117547"/>
    <lineage>
        <taxon>Eukaryota</taxon>
        <taxon>Fungi</taxon>
        <taxon>Dikarya</taxon>
        <taxon>Ascomycota</taxon>
        <taxon>Pezizomycotina</taxon>
        <taxon>Sordariomycetes</taxon>
        <taxon>Xylariomycetidae</taxon>
        <taxon>Xylariales</taxon>
        <taxon>Diatrypaceae</taxon>
        <taxon>Diatrype</taxon>
    </lineage>
</organism>
<evidence type="ECO:0000259" key="5">
    <source>
        <dbReference type="SMART" id="SM00249"/>
    </source>
</evidence>
<dbReference type="PROSITE" id="PS01359">
    <property type="entry name" value="ZF_PHD_1"/>
    <property type="match status" value="1"/>
</dbReference>